<reference evidence="2 3" key="1">
    <citation type="submission" date="2016-11" db="EMBL/GenBank/DDBJ databases">
        <title>Description of two novel members of the family Erysipelotrichaceae: Ileibacterium lipovorans gen. nov., sp. nov. and Dubosiella newyorkensis, gen. nov., sp. nov.</title>
        <authorList>
            <person name="Cox L.M."/>
            <person name="Sohn J."/>
            <person name="Tyrrell K.L."/>
            <person name="Citron D.M."/>
            <person name="Lawson P.A."/>
            <person name="Patel N.B."/>
            <person name="Iizumi T."/>
            <person name="Perez-Perez G.I."/>
            <person name="Goldstein E.J."/>
            <person name="Blaser M.J."/>
        </authorList>
    </citation>
    <scope>NUCLEOTIDE SEQUENCE [LARGE SCALE GENOMIC DNA]</scope>
    <source>
        <strain evidence="2 3">NYU-BL-A3</strain>
    </source>
</reference>
<sequence>MKIKISDTRGNDVTCTLNESEAAHALERMLPLKTSLSDYASNEKGFMPPKKINVFGAPLANGGTEVLAYYRPWNVVMLIYGGYSEYDELYELGMPVAGQGQIRNMKGEVLIEEIY</sequence>
<dbReference type="AlphaFoldDB" id="A0A1U7NF62"/>
<evidence type="ECO:0000313" key="2">
    <source>
        <dbReference type="EMBL" id="OLU38733.1"/>
    </source>
</evidence>
<dbReference type="Proteomes" id="UP000186341">
    <property type="component" value="Unassembled WGS sequence"/>
</dbReference>
<keyword evidence="3" id="KW-1185">Reference proteome</keyword>
<dbReference type="SUPFAM" id="SSF50891">
    <property type="entry name" value="Cyclophilin-like"/>
    <property type="match status" value="1"/>
</dbReference>
<gene>
    <name evidence="2" type="ORF">BO222_07900</name>
</gene>
<dbReference type="GeneID" id="82203101"/>
<evidence type="ECO:0000259" key="1">
    <source>
        <dbReference type="Pfam" id="PF18050"/>
    </source>
</evidence>
<comment type="caution">
    <text evidence="2">The sequence shown here is derived from an EMBL/GenBank/DDBJ whole genome shotgun (WGS) entry which is preliminary data.</text>
</comment>
<dbReference type="EMBL" id="MPJW01000153">
    <property type="protein sequence ID" value="OLU38733.1"/>
    <property type="molecule type" value="Genomic_DNA"/>
</dbReference>
<dbReference type="InterPro" id="IPR029000">
    <property type="entry name" value="Cyclophilin-like_dom_sf"/>
</dbReference>
<accession>A0A1U7NF62</accession>
<dbReference type="Pfam" id="PF18050">
    <property type="entry name" value="Cyclophil_like2"/>
    <property type="match status" value="1"/>
</dbReference>
<dbReference type="Gene3D" id="2.40.100.20">
    <property type="match status" value="1"/>
</dbReference>
<protein>
    <recommendedName>
        <fullName evidence="1">Cyclophilin-like domain-containing protein</fullName>
    </recommendedName>
</protein>
<dbReference type="RefSeq" id="WP_075819969.1">
    <property type="nucleotide sequence ID" value="NZ_CAOUMU010000086.1"/>
</dbReference>
<evidence type="ECO:0000313" key="3">
    <source>
        <dbReference type="Proteomes" id="UP000186341"/>
    </source>
</evidence>
<feature type="domain" description="Cyclophilin-like" evidence="1">
    <location>
        <begin position="10"/>
        <end position="109"/>
    </location>
</feature>
<proteinExistence type="predicted"/>
<dbReference type="OrthoDB" id="9806505at2"/>
<name>A0A1U7NF62_9FIRM</name>
<dbReference type="InterPro" id="IPR041183">
    <property type="entry name" value="Cyclophilin-like"/>
</dbReference>
<organism evidence="2 3">
    <name type="scientific">Ileibacterium valens</name>
    <dbReference type="NCBI Taxonomy" id="1862668"/>
    <lineage>
        <taxon>Bacteria</taxon>
        <taxon>Bacillati</taxon>
        <taxon>Bacillota</taxon>
        <taxon>Erysipelotrichia</taxon>
        <taxon>Erysipelotrichales</taxon>
        <taxon>Erysipelotrichaceae</taxon>
        <taxon>Ileibacterium</taxon>
    </lineage>
</organism>